<reference evidence="1 2" key="1">
    <citation type="journal article" date="2009" name="Nature">
        <title>Evolution of pathogenicity and sexual reproduction in eight Candida genomes.</title>
        <authorList>
            <person name="Butler G."/>
            <person name="Rasmussen M.D."/>
            <person name="Lin M.F."/>
            <person name="Santos M.A."/>
            <person name="Sakthikumar S."/>
            <person name="Munro C.A."/>
            <person name="Rheinbay E."/>
            <person name="Grabherr M."/>
            <person name="Forche A."/>
            <person name="Reedy J.L."/>
            <person name="Agrafioti I."/>
            <person name="Arnaud M.B."/>
            <person name="Bates S."/>
            <person name="Brown A.J."/>
            <person name="Brunke S."/>
            <person name="Costanzo M.C."/>
            <person name="Fitzpatrick D.A."/>
            <person name="de Groot P.W."/>
            <person name="Harris D."/>
            <person name="Hoyer L.L."/>
            <person name="Hube B."/>
            <person name="Klis F.M."/>
            <person name="Kodira C."/>
            <person name="Lennard N."/>
            <person name="Logue M.E."/>
            <person name="Martin R."/>
            <person name="Neiman A.M."/>
            <person name="Nikolaou E."/>
            <person name="Quail M.A."/>
            <person name="Quinn J."/>
            <person name="Santos M.C."/>
            <person name="Schmitzberger F.F."/>
            <person name="Sherlock G."/>
            <person name="Shah P."/>
            <person name="Silverstein K.A."/>
            <person name="Skrzypek M.S."/>
            <person name="Soll D."/>
            <person name="Staggs R."/>
            <person name="Stansfield I."/>
            <person name="Stumpf M.P."/>
            <person name="Sudbery P.E."/>
            <person name="Srikantha T."/>
            <person name="Zeng Q."/>
            <person name="Berman J."/>
            <person name="Berriman M."/>
            <person name="Heitman J."/>
            <person name="Gow N.A."/>
            <person name="Lorenz M.C."/>
            <person name="Birren B.W."/>
            <person name="Kellis M."/>
            <person name="Cuomo C.A."/>
        </authorList>
    </citation>
    <scope>NUCLEOTIDE SEQUENCE [LARGE SCALE GENOMIC DNA]</scope>
    <source>
        <strain evidence="1 2">WO-1</strain>
    </source>
</reference>
<dbReference type="AlphaFoldDB" id="C4YMK5"/>
<keyword evidence="2" id="KW-1185">Reference proteome</keyword>
<dbReference type="PaxDb" id="5476-C4YMK5"/>
<gene>
    <name evidence="1" type="ORF">CAWG_02087</name>
</gene>
<dbReference type="EMBL" id="CM000309">
    <property type="protein sequence ID" value="EEQ43836.1"/>
    <property type="molecule type" value="Genomic_DNA"/>
</dbReference>
<sequence>MTKVLNGFSLSTLSLVNIIPPHKLETSISGGKPYVNAGYILQTLQLQTLNLSFLCANCLWQISVEASKLTQNKDLELDTVQSVLI</sequence>
<proteinExistence type="predicted"/>
<protein>
    <submittedName>
        <fullName evidence="1">Uncharacterized protein</fullName>
    </submittedName>
</protein>
<dbReference type="Proteomes" id="UP000001429">
    <property type="component" value="Chromosome R"/>
</dbReference>
<dbReference type="VEuPathDB" id="FungiDB:CAWG_02087"/>
<accession>C4YMK5</accession>
<evidence type="ECO:0000313" key="1">
    <source>
        <dbReference type="EMBL" id="EEQ43836.1"/>
    </source>
</evidence>
<dbReference type="HOGENOM" id="CLU_2512401_0_0_1"/>
<evidence type="ECO:0000313" key="2">
    <source>
        <dbReference type="Proteomes" id="UP000001429"/>
    </source>
</evidence>
<name>C4YMK5_CANAW</name>
<organism evidence="1 2">
    <name type="scientific">Candida albicans (strain WO-1)</name>
    <name type="common">Yeast</name>
    <dbReference type="NCBI Taxonomy" id="294748"/>
    <lineage>
        <taxon>Eukaryota</taxon>
        <taxon>Fungi</taxon>
        <taxon>Dikarya</taxon>
        <taxon>Ascomycota</taxon>
        <taxon>Saccharomycotina</taxon>
        <taxon>Pichiomycetes</taxon>
        <taxon>Debaryomycetaceae</taxon>
        <taxon>Candida/Lodderomyces clade</taxon>
        <taxon>Candida</taxon>
    </lineage>
</organism>